<feature type="region of interest" description="Disordered" evidence="1">
    <location>
        <begin position="37"/>
        <end position="63"/>
    </location>
</feature>
<organism evidence="2 3">
    <name type="scientific">Trichonephila clavipes</name>
    <name type="common">Golden silk orbweaver</name>
    <name type="synonym">Nephila clavipes</name>
    <dbReference type="NCBI Taxonomy" id="2585209"/>
    <lineage>
        <taxon>Eukaryota</taxon>
        <taxon>Metazoa</taxon>
        <taxon>Ecdysozoa</taxon>
        <taxon>Arthropoda</taxon>
        <taxon>Chelicerata</taxon>
        <taxon>Arachnida</taxon>
        <taxon>Araneae</taxon>
        <taxon>Araneomorphae</taxon>
        <taxon>Entelegynae</taxon>
        <taxon>Araneoidea</taxon>
        <taxon>Nephilidae</taxon>
        <taxon>Trichonephila</taxon>
    </lineage>
</organism>
<protein>
    <submittedName>
        <fullName evidence="2">Uncharacterized protein</fullName>
    </submittedName>
</protein>
<name>A0A8X6T373_TRICX</name>
<feature type="compositionally biased region" description="Basic residues" evidence="1">
    <location>
        <begin position="39"/>
        <end position="52"/>
    </location>
</feature>
<dbReference type="Proteomes" id="UP000887159">
    <property type="component" value="Unassembled WGS sequence"/>
</dbReference>
<keyword evidence="3" id="KW-1185">Reference proteome</keyword>
<sequence>MQQAVTLHIQWRIVNKGGEGGLKGLVSRTMCLTPAGLVKPKRREEKRKKRKDRKNEGWSFSESGEKEDLGFLDRDADQETLARKKRLEDRTETSGGEIDVRKGVITLKRALPIRNWENKMSGLSEAISSSAVPSVLDRQSKGLPKIVWNFSFFRKEPFVARGKLGKDFLSFCD</sequence>
<comment type="caution">
    <text evidence="2">The sequence shown here is derived from an EMBL/GenBank/DDBJ whole genome shotgun (WGS) entry which is preliminary data.</text>
</comment>
<dbReference type="EMBL" id="BMAU01021345">
    <property type="protein sequence ID" value="GFY17613.1"/>
    <property type="molecule type" value="Genomic_DNA"/>
</dbReference>
<proteinExistence type="predicted"/>
<dbReference type="AlphaFoldDB" id="A0A8X6T373"/>
<evidence type="ECO:0000256" key="1">
    <source>
        <dbReference type="SAM" id="MobiDB-lite"/>
    </source>
</evidence>
<gene>
    <name evidence="2" type="ORF">TNCV_3519681</name>
</gene>
<accession>A0A8X6T373</accession>
<evidence type="ECO:0000313" key="2">
    <source>
        <dbReference type="EMBL" id="GFY17613.1"/>
    </source>
</evidence>
<evidence type="ECO:0000313" key="3">
    <source>
        <dbReference type="Proteomes" id="UP000887159"/>
    </source>
</evidence>
<reference evidence="2" key="1">
    <citation type="submission" date="2020-08" db="EMBL/GenBank/DDBJ databases">
        <title>Multicomponent nature underlies the extraordinary mechanical properties of spider dragline silk.</title>
        <authorList>
            <person name="Kono N."/>
            <person name="Nakamura H."/>
            <person name="Mori M."/>
            <person name="Yoshida Y."/>
            <person name="Ohtoshi R."/>
            <person name="Malay A.D."/>
            <person name="Moran D.A.P."/>
            <person name="Tomita M."/>
            <person name="Numata K."/>
            <person name="Arakawa K."/>
        </authorList>
    </citation>
    <scope>NUCLEOTIDE SEQUENCE</scope>
</reference>